<feature type="compositionally biased region" description="Low complexity" evidence="1">
    <location>
        <begin position="295"/>
        <end position="332"/>
    </location>
</feature>
<dbReference type="Pfam" id="PF01391">
    <property type="entry name" value="Collagen"/>
    <property type="match status" value="2"/>
</dbReference>
<evidence type="ECO:0000256" key="1">
    <source>
        <dbReference type="SAM" id="MobiDB-lite"/>
    </source>
</evidence>
<keyword evidence="3" id="KW-1185">Reference proteome</keyword>
<evidence type="ECO:0000313" key="3">
    <source>
        <dbReference type="Proteomes" id="UP000000305"/>
    </source>
</evidence>
<accession>E9H4R5</accession>
<dbReference type="PANTHER" id="PTHR24637">
    <property type="entry name" value="COLLAGEN"/>
    <property type="match status" value="1"/>
</dbReference>
<feature type="region of interest" description="Disordered" evidence="1">
    <location>
        <begin position="1"/>
        <end position="22"/>
    </location>
</feature>
<dbReference type="OMA" id="EVNDAPH"/>
<dbReference type="InParanoid" id="E9H4R5"/>
<gene>
    <name evidence="2" type="ORF">DAPPUDRAFT_109963</name>
</gene>
<dbReference type="STRING" id="6669.E9H4R5"/>
<dbReference type="InterPro" id="IPR008160">
    <property type="entry name" value="Collagen"/>
</dbReference>
<feature type="compositionally biased region" description="Basic and acidic residues" evidence="1">
    <location>
        <begin position="395"/>
        <end position="406"/>
    </location>
</feature>
<feature type="compositionally biased region" description="Low complexity" evidence="1">
    <location>
        <begin position="246"/>
        <end position="271"/>
    </location>
</feature>
<dbReference type="Proteomes" id="UP000000305">
    <property type="component" value="Unassembled WGS sequence"/>
</dbReference>
<dbReference type="GO" id="GO:0031012">
    <property type="term" value="C:extracellular matrix"/>
    <property type="evidence" value="ECO:0000318"/>
    <property type="project" value="GO_Central"/>
</dbReference>
<dbReference type="eggNOG" id="KOG3544">
    <property type="taxonomic scope" value="Eukaryota"/>
</dbReference>
<evidence type="ECO:0000313" key="2">
    <source>
        <dbReference type="EMBL" id="EFX73310.1"/>
    </source>
</evidence>
<name>E9H4R5_DAPPU</name>
<dbReference type="HOGENOM" id="CLU_568931_0_0_1"/>
<feature type="compositionally biased region" description="Low complexity" evidence="1">
    <location>
        <begin position="425"/>
        <end position="469"/>
    </location>
</feature>
<dbReference type="AlphaFoldDB" id="E9H4R5"/>
<dbReference type="EMBL" id="GL732592">
    <property type="protein sequence ID" value="EFX73310.1"/>
    <property type="molecule type" value="Genomic_DNA"/>
</dbReference>
<sequence length="480" mass="48747">MAMPSIGERHSRNSRVALRSCSSRPEKKKMKFSTLACFVVLLTRKTHAYPTEDGSIPEADPEIPAVIADDDEDFSWYKPIAVILKPATEKELEDRLDPSTSGTEEDEFQFNPPMTPAVPFQRQSLPPWGYRPLLPPWHPYFFRSNYYYGQQPEANLFRSSYDDLNFPGKREDDDQGSWLSSLGLAAYRTEDLFGEKDPGTHVGFRGDDVEGGTRQQGGHQHGTNVVKLKPFSHKHSKQQWMQDFYGPPGAVGPIGPAGKDGTNGINGINGVDGKDGKDGDQGPAGPIGPPGQVGPPGTNGVNGPAGAQGSPGVPGIQGIQGIQGNSGPQGIQGEKGPAGIKSLDGLNGLDGKDGIAGPPGPQGPIGVPGKHGKDGKDGPIGPIGPAGPAGIPGTDGKDAIDGKDGSDGTVGAAGPPGPPGKEGKNGSPGQPGTDGQDGQDGTPGEPGPAGAAGAAGSAGPAGPAGVPGAPGAPGAPGGSG</sequence>
<dbReference type="PANTHER" id="PTHR24637:SF421">
    <property type="entry name" value="CUTICLE COLLAGEN DPY-2"/>
    <property type="match status" value="1"/>
</dbReference>
<reference evidence="2 3" key="1">
    <citation type="journal article" date="2011" name="Science">
        <title>The ecoresponsive genome of Daphnia pulex.</title>
        <authorList>
            <person name="Colbourne J.K."/>
            <person name="Pfrender M.E."/>
            <person name="Gilbert D."/>
            <person name="Thomas W.K."/>
            <person name="Tucker A."/>
            <person name="Oakley T.H."/>
            <person name="Tokishita S."/>
            <person name="Aerts A."/>
            <person name="Arnold G.J."/>
            <person name="Basu M.K."/>
            <person name="Bauer D.J."/>
            <person name="Caceres C.E."/>
            <person name="Carmel L."/>
            <person name="Casola C."/>
            <person name="Choi J.H."/>
            <person name="Detter J.C."/>
            <person name="Dong Q."/>
            <person name="Dusheyko S."/>
            <person name="Eads B.D."/>
            <person name="Frohlich T."/>
            <person name="Geiler-Samerotte K.A."/>
            <person name="Gerlach D."/>
            <person name="Hatcher P."/>
            <person name="Jogdeo S."/>
            <person name="Krijgsveld J."/>
            <person name="Kriventseva E.V."/>
            <person name="Kultz D."/>
            <person name="Laforsch C."/>
            <person name="Lindquist E."/>
            <person name="Lopez J."/>
            <person name="Manak J.R."/>
            <person name="Muller J."/>
            <person name="Pangilinan J."/>
            <person name="Patwardhan R.P."/>
            <person name="Pitluck S."/>
            <person name="Pritham E.J."/>
            <person name="Rechtsteiner A."/>
            <person name="Rho M."/>
            <person name="Rogozin I.B."/>
            <person name="Sakarya O."/>
            <person name="Salamov A."/>
            <person name="Schaack S."/>
            <person name="Shapiro H."/>
            <person name="Shiga Y."/>
            <person name="Skalitzky C."/>
            <person name="Smith Z."/>
            <person name="Souvorov A."/>
            <person name="Sung W."/>
            <person name="Tang Z."/>
            <person name="Tsuchiya D."/>
            <person name="Tu H."/>
            <person name="Vos H."/>
            <person name="Wang M."/>
            <person name="Wolf Y.I."/>
            <person name="Yamagata H."/>
            <person name="Yamada T."/>
            <person name="Ye Y."/>
            <person name="Shaw J.R."/>
            <person name="Andrews J."/>
            <person name="Crease T.J."/>
            <person name="Tang H."/>
            <person name="Lucas S.M."/>
            <person name="Robertson H.M."/>
            <person name="Bork P."/>
            <person name="Koonin E.V."/>
            <person name="Zdobnov E.M."/>
            <person name="Grigoriev I.V."/>
            <person name="Lynch M."/>
            <person name="Boore J.L."/>
        </authorList>
    </citation>
    <scope>NUCLEOTIDE SEQUENCE [LARGE SCALE GENOMIC DNA]</scope>
</reference>
<feature type="region of interest" description="Disordered" evidence="1">
    <location>
        <begin position="91"/>
        <end position="112"/>
    </location>
</feature>
<organism evidence="2 3">
    <name type="scientific">Daphnia pulex</name>
    <name type="common">Water flea</name>
    <dbReference type="NCBI Taxonomy" id="6669"/>
    <lineage>
        <taxon>Eukaryota</taxon>
        <taxon>Metazoa</taxon>
        <taxon>Ecdysozoa</taxon>
        <taxon>Arthropoda</taxon>
        <taxon>Crustacea</taxon>
        <taxon>Branchiopoda</taxon>
        <taxon>Diplostraca</taxon>
        <taxon>Cladocera</taxon>
        <taxon>Anomopoda</taxon>
        <taxon>Daphniidae</taxon>
        <taxon>Daphnia</taxon>
    </lineage>
</organism>
<proteinExistence type="predicted"/>
<dbReference type="GO" id="GO:0030020">
    <property type="term" value="F:extracellular matrix structural constituent conferring tensile strength"/>
    <property type="evidence" value="ECO:0000318"/>
    <property type="project" value="GO_Central"/>
</dbReference>
<dbReference type="KEGG" id="dpx:DAPPUDRAFT_109963"/>
<feature type="region of interest" description="Disordered" evidence="1">
    <location>
        <begin position="246"/>
        <end position="480"/>
    </location>
</feature>
<protein>
    <submittedName>
        <fullName evidence="2">Uncharacterized protein</fullName>
    </submittedName>
</protein>